<accession>A0A533Q8X4</accession>
<evidence type="ECO:0000313" key="3">
    <source>
        <dbReference type="Proteomes" id="UP000319783"/>
    </source>
</evidence>
<dbReference type="EMBL" id="SULG01000087">
    <property type="protein sequence ID" value="TLD40669.1"/>
    <property type="molecule type" value="Genomic_DNA"/>
</dbReference>
<organism evidence="2 3">
    <name type="scientific">Candidatus Jettenia ecosi</name>
    <dbReference type="NCBI Taxonomy" id="2494326"/>
    <lineage>
        <taxon>Bacteria</taxon>
        <taxon>Pseudomonadati</taxon>
        <taxon>Planctomycetota</taxon>
        <taxon>Candidatus Brocadiia</taxon>
        <taxon>Candidatus Brocadiales</taxon>
        <taxon>Candidatus Brocadiaceae</taxon>
        <taxon>Candidatus Jettenia</taxon>
    </lineage>
</organism>
<keyword evidence="1" id="KW-1133">Transmembrane helix</keyword>
<dbReference type="AlphaFoldDB" id="A0A533Q8X4"/>
<gene>
    <name evidence="2" type="ORF">JETT_3067</name>
</gene>
<evidence type="ECO:0000313" key="2">
    <source>
        <dbReference type="EMBL" id="TLD40669.1"/>
    </source>
</evidence>
<dbReference type="Proteomes" id="UP000319783">
    <property type="component" value="Unassembled WGS sequence"/>
</dbReference>
<feature type="transmembrane region" description="Helical" evidence="1">
    <location>
        <begin position="89"/>
        <end position="113"/>
    </location>
</feature>
<keyword evidence="1" id="KW-0472">Membrane</keyword>
<proteinExistence type="predicted"/>
<reference evidence="2 3" key="1">
    <citation type="submission" date="2019-04" db="EMBL/GenBank/DDBJ databases">
        <title>Genome of a novel bacterium Candidatus Jettenia ecosi reconstructed from metagenome of an anammox bioreactor.</title>
        <authorList>
            <person name="Mardanov A.V."/>
            <person name="Beletsky A.V."/>
            <person name="Ravin N.V."/>
            <person name="Botchkova E.A."/>
            <person name="Litti Y.V."/>
            <person name="Nozhevnikova A.N."/>
        </authorList>
    </citation>
    <scope>NUCLEOTIDE SEQUENCE [LARGE SCALE GENOMIC DNA]</scope>
    <source>
        <strain evidence="2">J2</strain>
    </source>
</reference>
<evidence type="ECO:0000256" key="1">
    <source>
        <dbReference type="SAM" id="Phobius"/>
    </source>
</evidence>
<protein>
    <submittedName>
        <fullName evidence="2">Uncharacterized protein</fullName>
    </submittedName>
</protein>
<sequence>MKASIIEKFIENITQGKREHFERFYKIFSARGFLLELDRKSGKVRLSDDSHREDGEFLEMLQNIHFKRCIINHIKTLLTNRKMRILPEIAMCILTISIQNYLIYIITGMLPYYR</sequence>
<keyword evidence="1" id="KW-0812">Transmembrane</keyword>
<name>A0A533Q8X4_9BACT</name>
<comment type="caution">
    <text evidence="2">The sequence shown here is derived from an EMBL/GenBank/DDBJ whole genome shotgun (WGS) entry which is preliminary data.</text>
</comment>